<keyword evidence="3" id="KW-1185">Reference proteome</keyword>
<feature type="region of interest" description="Disordered" evidence="1">
    <location>
        <begin position="590"/>
        <end position="613"/>
    </location>
</feature>
<dbReference type="Proteomes" id="UP000887568">
    <property type="component" value="Unplaced"/>
</dbReference>
<feature type="compositionally biased region" description="Low complexity" evidence="1">
    <location>
        <begin position="529"/>
        <end position="542"/>
    </location>
</feature>
<dbReference type="OMA" id="TSPEFMM"/>
<feature type="compositionally biased region" description="Polar residues" evidence="1">
    <location>
        <begin position="446"/>
        <end position="464"/>
    </location>
</feature>
<feature type="compositionally biased region" description="Polar residues" evidence="1">
    <location>
        <begin position="738"/>
        <end position="748"/>
    </location>
</feature>
<feature type="compositionally biased region" description="Basic and acidic residues" evidence="1">
    <location>
        <begin position="208"/>
        <end position="224"/>
    </location>
</feature>
<dbReference type="AlphaFoldDB" id="A0A913ZZX7"/>
<evidence type="ECO:0000256" key="1">
    <source>
        <dbReference type="SAM" id="MobiDB-lite"/>
    </source>
</evidence>
<protein>
    <submittedName>
        <fullName evidence="2">Uncharacterized protein</fullName>
    </submittedName>
</protein>
<dbReference type="OrthoDB" id="10545157at2759"/>
<feature type="compositionally biased region" description="Polar residues" evidence="1">
    <location>
        <begin position="481"/>
        <end position="490"/>
    </location>
</feature>
<evidence type="ECO:0000313" key="2">
    <source>
        <dbReference type="EnsemblMetazoa" id="XP_038057127.1"/>
    </source>
</evidence>
<feature type="compositionally biased region" description="Basic and acidic residues" evidence="1">
    <location>
        <begin position="590"/>
        <end position="606"/>
    </location>
</feature>
<feature type="region of interest" description="Disordered" evidence="1">
    <location>
        <begin position="963"/>
        <end position="990"/>
    </location>
</feature>
<organism evidence="2 3">
    <name type="scientific">Patiria miniata</name>
    <name type="common">Bat star</name>
    <name type="synonym">Asterina miniata</name>
    <dbReference type="NCBI Taxonomy" id="46514"/>
    <lineage>
        <taxon>Eukaryota</taxon>
        <taxon>Metazoa</taxon>
        <taxon>Echinodermata</taxon>
        <taxon>Eleutherozoa</taxon>
        <taxon>Asterozoa</taxon>
        <taxon>Asteroidea</taxon>
        <taxon>Valvatacea</taxon>
        <taxon>Valvatida</taxon>
        <taxon>Asterinidae</taxon>
        <taxon>Patiria</taxon>
    </lineage>
</organism>
<feature type="region of interest" description="Disordered" evidence="1">
    <location>
        <begin position="446"/>
        <end position="556"/>
    </location>
</feature>
<evidence type="ECO:0000313" key="3">
    <source>
        <dbReference type="Proteomes" id="UP000887568"/>
    </source>
</evidence>
<reference evidence="2" key="1">
    <citation type="submission" date="2022-11" db="UniProtKB">
        <authorList>
            <consortium name="EnsemblMetazoa"/>
        </authorList>
    </citation>
    <scope>IDENTIFICATION</scope>
</reference>
<feature type="region of interest" description="Disordered" evidence="1">
    <location>
        <begin position="200"/>
        <end position="228"/>
    </location>
</feature>
<sequence>MMSSTGDNLNLHDDQDFIESLQSASGWTDNPPKLTKSQAPSLSTIMEHEDKATAWRTRNMDLGECDDEDSEPELTLDIELEEGWEKEPRPTAAELASDFEGGAGDNIEDDISTYCRNWVLPPSTRTGSLYRRSPTTPIMMISQSVGPGKLTINTYGNDLPLVEDQLGVTSPEFMMYTPAATPPKKRSVLLQTSANPILAARGRKLSARPRDISSGRGQDSRSDAGDASIRMIPRPEGFIISTWMERKVVSCRAKSINVGSSRSSAFPWPSFSILDEALYFDDKDEIIKYPRDINVRKSRSHPCLPNRTFSGYQSRNASSATYLVDKRNVFEVEAETSSKLECQSDSEINGISPESQEIERQSLHSPAAVIAKSGTAVYNEISNLSALCLQQQDSNCRAAVGPILKETYTGADSYSNFSRFVASEHTSETNHLLVHSGQTDRIFQTKTTAKSSSMPRGSDSNVVPSGSIGLRTRGPSDAKTENQTTYHGNFSNSSSSAAPEQSRRVKAPTKTKTRESQITCITRSKRASAHFNNSSVSASSESTVDETRVTTSQQQADQTRILITGPFRIPPPPPLPRPPAAIPCSKLRKENRDNLTRLKTEKKEDDNTASSSWPITRTSFIQLVDQPIKKQPSIRQASIPLSPNEAEQELMISAIRPIPLPASRINNNHRVVPPINMTNTDDSASRNAPVAETEIYVGSGTSKVHRVEVPRSQKPASEVDELPGWQETPVPKGEPGLQQAQTHTQSTEPKPEEGSSILSPGPKTTLHPIPKSQWRCRFIASTSSQYGPAPDNAPRLVLPVETSQHRSQLTMLSSRSVMTERLETRPPVQFDFTASLREPPSVTRQPVGHVNRRLNIHLVPSYELGARWRPEQTGAIPENRCVSNPLLEDKLGLSLTTSRGREAKKSRSYIKPLAKSYPTQANAYTKSMTYASHIRGKLTGGFTSHPVTCKTQCTSQRQTFMTEASLASEEPQRTSKNRQYKTGGSIHRNM</sequence>
<feature type="region of interest" description="Disordered" evidence="1">
    <location>
        <begin position="705"/>
        <end position="769"/>
    </location>
</feature>
<accession>A0A913ZZX7</accession>
<dbReference type="RefSeq" id="XP_038057127.1">
    <property type="nucleotide sequence ID" value="XM_038201199.1"/>
</dbReference>
<dbReference type="EnsemblMetazoa" id="XM_038201199.1">
    <property type="protein sequence ID" value="XP_038057127.1"/>
    <property type="gene ID" value="LOC119728801"/>
</dbReference>
<dbReference type="GeneID" id="119728801"/>
<name>A0A913ZZX7_PATMI</name>
<proteinExistence type="predicted"/>